<dbReference type="CDD" id="cd11480">
    <property type="entry name" value="SLC5sbd_u4"/>
    <property type="match status" value="1"/>
</dbReference>
<keyword evidence="6" id="KW-0769">Symport</keyword>
<evidence type="ECO:0000313" key="11">
    <source>
        <dbReference type="EMBL" id="GAA2416137.1"/>
    </source>
</evidence>
<sequence length="559" mass="57837">MTPLLAGPLSAAPSGVLAAPAENEHRTISLVLFGLFVALTLWITIWASRQTRTAADFYAGGRQFSAVQNGLAIGGDYMSAASFLGIAGMFALSGYDGFLYSIGFLVAWLVALLLVAELLRNSGRFTMADVLAFRMRQRPVRAAAGISTIVVSIFYLLAQMVGAGALVALLLGAEGEAAKIWTIVAVGALMIFYVTVGGMKGTTWVQIVKAVLLMSGAAVMTVWVLAKYGFNLSELLGAAADKSGKGQAFLEPGLKYGATDMWSKLDLLSLGLALVLGTAGLPHILIRFYTVPNSKAARASVNWAIGIIGTFYLMTLVIGFGAAALVGSAAVAKQDKGGNTAAVQVAQELGGGAGSTGGAIFLAIIAAVAFATILAVVAGLTLASSSSFAHDLFANVFKRGKATERDEVRMARIAALAIGAVAIVLSIFARGLNVAFLVALAFAVAASANLPTLLFSLFWKRFNTAGAVAGIYGGLISAVALVMCSSIAWGGKSDTLPKGNPDALFSETIVAPFPMQNPGLISIPLGFLCAYLGTVLSKEKTDEKFAELEVRALTGTGAH</sequence>
<evidence type="ECO:0000256" key="3">
    <source>
        <dbReference type="ARBA" id="ARBA00022448"/>
    </source>
</evidence>
<dbReference type="Pfam" id="PF00474">
    <property type="entry name" value="SSF"/>
    <property type="match status" value="1"/>
</dbReference>
<comment type="subcellular location">
    <subcellularLocation>
        <location evidence="1">Cell membrane</location>
        <topology evidence="1">Multi-pass membrane protein</topology>
    </subcellularLocation>
</comment>
<evidence type="ECO:0000256" key="6">
    <source>
        <dbReference type="ARBA" id="ARBA00022847"/>
    </source>
</evidence>
<feature type="transmembrane region" description="Helical" evidence="10">
    <location>
        <begin position="98"/>
        <end position="119"/>
    </location>
</feature>
<evidence type="ECO:0000256" key="9">
    <source>
        <dbReference type="RuleBase" id="RU362091"/>
    </source>
</evidence>
<keyword evidence="8 10" id="KW-0472">Membrane</keyword>
<dbReference type="Gene3D" id="1.20.1730.10">
    <property type="entry name" value="Sodium/glucose cotransporter"/>
    <property type="match status" value="1"/>
</dbReference>
<protein>
    <submittedName>
        <fullName evidence="11">Cation acetate symporter</fullName>
    </submittedName>
</protein>
<feature type="transmembrane region" description="Helical" evidence="10">
    <location>
        <begin position="28"/>
        <end position="48"/>
    </location>
</feature>
<feature type="transmembrane region" description="Helical" evidence="10">
    <location>
        <begin position="519"/>
        <end position="536"/>
    </location>
</feature>
<dbReference type="PANTHER" id="PTHR48086">
    <property type="entry name" value="SODIUM/PROLINE SYMPORTER-RELATED"/>
    <property type="match status" value="1"/>
</dbReference>
<dbReference type="PANTHER" id="PTHR48086:SF6">
    <property type="entry name" value="CATION_ACETATE SYMPORTER ACTP"/>
    <property type="match status" value="1"/>
</dbReference>
<evidence type="ECO:0000256" key="2">
    <source>
        <dbReference type="ARBA" id="ARBA00006434"/>
    </source>
</evidence>
<evidence type="ECO:0000256" key="8">
    <source>
        <dbReference type="ARBA" id="ARBA00023136"/>
    </source>
</evidence>
<feature type="transmembrane region" description="Helical" evidence="10">
    <location>
        <begin position="410"/>
        <end position="429"/>
    </location>
</feature>
<keyword evidence="7 10" id="KW-1133">Transmembrane helix</keyword>
<feature type="transmembrane region" description="Helical" evidence="10">
    <location>
        <begin position="69"/>
        <end position="92"/>
    </location>
</feature>
<dbReference type="Proteomes" id="UP001501231">
    <property type="component" value="Unassembled WGS sequence"/>
</dbReference>
<dbReference type="EMBL" id="BAAARW010000011">
    <property type="protein sequence ID" value="GAA2416137.1"/>
    <property type="molecule type" value="Genomic_DNA"/>
</dbReference>
<feature type="transmembrane region" description="Helical" evidence="10">
    <location>
        <begin position="177"/>
        <end position="195"/>
    </location>
</feature>
<dbReference type="InterPro" id="IPR038377">
    <property type="entry name" value="Na/Glc_symporter_sf"/>
</dbReference>
<keyword evidence="4" id="KW-1003">Cell membrane</keyword>
<dbReference type="PROSITE" id="PS50283">
    <property type="entry name" value="NA_SOLUT_SYMP_3"/>
    <property type="match status" value="1"/>
</dbReference>
<feature type="transmembrane region" description="Helical" evidence="10">
    <location>
        <begin position="359"/>
        <end position="389"/>
    </location>
</feature>
<dbReference type="InterPro" id="IPR001734">
    <property type="entry name" value="Na/solute_symporter"/>
</dbReference>
<evidence type="ECO:0000256" key="4">
    <source>
        <dbReference type="ARBA" id="ARBA00022475"/>
    </source>
</evidence>
<feature type="transmembrane region" description="Helical" evidence="10">
    <location>
        <begin position="301"/>
        <end position="326"/>
    </location>
</feature>
<reference evidence="11 12" key="1">
    <citation type="journal article" date="2019" name="Int. J. Syst. Evol. Microbiol.">
        <title>The Global Catalogue of Microorganisms (GCM) 10K type strain sequencing project: providing services to taxonomists for standard genome sequencing and annotation.</title>
        <authorList>
            <consortium name="The Broad Institute Genomics Platform"/>
            <consortium name="The Broad Institute Genome Sequencing Center for Infectious Disease"/>
            <person name="Wu L."/>
            <person name="Ma J."/>
        </authorList>
    </citation>
    <scope>NUCLEOTIDE SEQUENCE [LARGE SCALE GENOMIC DNA]</scope>
    <source>
        <strain evidence="11 12">JCM 3325</strain>
    </source>
</reference>
<accession>A0ABN3IYD9</accession>
<keyword evidence="12" id="KW-1185">Reference proteome</keyword>
<feature type="transmembrane region" description="Helical" evidence="10">
    <location>
        <begin position="207"/>
        <end position="226"/>
    </location>
</feature>
<organism evidence="11 12">
    <name type="scientific">Actinomadura vinacea</name>
    <dbReference type="NCBI Taxonomy" id="115336"/>
    <lineage>
        <taxon>Bacteria</taxon>
        <taxon>Bacillati</taxon>
        <taxon>Actinomycetota</taxon>
        <taxon>Actinomycetes</taxon>
        <taxon>Streptosporangiales</taxon>
        <taxon>Thermomonosporaceae</taxon>
        <taxon>Actinomadura</taxon>
    </lineage>
</organism>
<dbReference type="InterPro" id="IPR050277">
    <property type="entry name" value="Sodium:Solute_Symporter"/>
</dbReference>
<proteinExistence type="inferred from homology"/>
<evidence type="ECO:0000313" key="12">
    <source>
        <dbReference type="Proteomes" id="UP001501231"/>
    </source>
</evidence>
<comment type="similarity">
    <text evidence="2 9">Belongs to the sodium:solute symporter (SSF) (TC 2.A.21) family.</text>
</comment>
<comment type="caution">
    <text evidence="11">The sequence shown here is derived from an EMBL/GenBank/DDBJ whole genome shotgun (WGS) entry which is preliminary data.</text>
</comment>
<keyword evidence="3" id="KW-0813">Transport</keyword>
<feature type="transmembrane region" description="Helical" evidence="10">
    <location>
        <begin position="267"/>
        <end position="289"/>
    </location>
</feature>
<feature type="transmembrane region" description="Helical" evidence="10">
    <location>
        <begin position="435"/>
        <end position="459"/>
    </location>
</feature>
<evidence type="ECO:0000256" key="5">
    <source>
        <dbReference type="ARBA" id="ARBA00022692"/>
    </source>
</evidence>
<keyword evidence="5 10" id="KW-0812">Transmembrane</keyword>
<evidence type="ECO:0000256" key="7">
    <source>
        <dbReference type="ARBA" id="ARBA00022989"/>
    </source>
</evidence>
<evidence type="ECO:0000256" key="1">
    <source>
        <dbReference type="ARBA" id="ARBA00004651"/>
    </source>
</evidence>
<gene>
    <name evidence="11" type="ORF">GCM10010191_28160</name>
</gene>
<feature type="transmembrane region" description="Helical" evidence="10">
    <location>
        <begin position="140"/>
        <end position="171"/>
    </location>
</feature>
<evidence type="ECO:0000256" key="10">
    <source>
        <dbReference type="SAM" id="Phobius"/>
    </source>
</evidence>
<feature type="transmembrane region" description="Helical" evidence="10">
    <location>
        <begin position="471"/>
        <end position="491"/>
    </location>
</feature>
<name>A0ABN3IYD9_9ACTN</name>